<dbReference type="Pfam" id="PF00501">
    <property type="entry name" value="AMP-binding"/>
    <property type="match status" value="1"/>
</dbReference>
<dbReference type="InterPro" id="IPR045851">
    <property type="entry name" value="AMP-bd_C_sf"/>
</dbReference>
<comment type="caution">
    <text evidence="7">The sequence shown here is derived from an EMBL/GenBank/DDBJ whole genome shotgun (WGS) entry which is preliminary data.</text>
</comment>
<keyword evidence="2" id="KW-0436">Ligase</keyword>
<reference evidence="7 8" key="1">
    <citation type="submission" date="2022-11" db="EMBL/GenBank/DDBJ databases">
        <title>Mycobacterium sp. nov.</title>
        <authorList>
            <person name="Papic B."/>
            <person name="Spicic S."/>
            <person name="Duvnjak S."/>
        </authorList>
    </citation>
    <scope>NUCLEOTIDE SEQUENCE [LARGE SCALE GENOMIC DNA]</scope>
    <source>
        <strain evidence="7 8">CVI_P4</strain>
    </source>
</reference>
<feature type="domain" description="AMP-binding enzyme C-terminal" evidence="6">
    <location>
        <begin position="462"/>
        <end position="539"/>
    </location>
</feature>
<dbReference type="EMBL" id="JAPJDO010000017">
    <property type="protein sequence ID" value="MCX2938812.1"/>
    <property type="molecule type" value="Genomic_DNA"/>
</dbReference>
<keyword evidence="8" id="KW-1185">Reference proteome</keyword>
<dbReference type="InterPro" id="IPR051087">
    <property type="entry name" value="Mitochondrial_ACSM"/>
</dbReference>
<evidence type="ECO:0000313" key="7">
    <source>
        <dbReference type="EMBL" id="MCX2938812.1"/>
    </source>
</evidence>
<sequence>MTDAAAPTFDGATAAYRVARNFLIEHREEYDAASGFQWPDVGSRFNWAIDWFDCVAHDNRRTALRIVGDDGSDESYSFQEMARRSDRVGRWLAEGGVKVGDRVMLMLGNQVELWESMLAVMKLGAVILPATTALGPKDLADRLSRGEVAHVITNAEETEKFAAITGDYGRISVGDAPTPWRRYRDSDEVEAPASFRATTSPDDPMLVYFTSGTTSHPKLVEHTHRSYPVGHLSTMYFIGLRPGDVHLNISSPGWAKHAWSSFFAPWIAESTIVAYNYTRFDPTKFLEMMQHVAVTSLCAPPTVWRMLIQAHLGDRPPALREVMGAGEPLNPEVIAQVRNRWGLTIRDGFGQTECTALVGNTPGAVVKPGSMGRPLPGIPVEIVDPVTGEAADEGEICLRLADQPVNLMTGYLGDPERNDEVMAGGYYHTGDVASRDTDGYITYIGRTDDVFKASDYKISPFELESVLIEHPAVAEAAVVPAPDELRLAVPKAYISLASGWSPDRTTADAIFAYAHENLAPYQRIRRIEFTELPKTISGKIRRVELRNRENAAESLPEEFRER</sequence>
<evidence type="ECO:0000256" key="1">
    <source>
        <dbReference type="ARBA" id="ARBA00006432"/>
    </source>
</evidence>
<evidence type="ECO:0000256" key="2">
    <source>
        <dbReference type="ARBA" id="ARBA00022598"/>
    </source>
</evidence>
<comment type="similarity">
    <text evidence="1">Belongs to the ATP-dependent AMP-binding enzyme family.</text>
</comment>
<keyword evidence="3" id="KW-0547">Nucleotide-binding</keyword>
<dbReference type="Proteomes" id="UP001300745">
    <property type="component" value="Unassembled WGS sequence"/>
</dbReference>
<dbReference type="RefSeq" id="WP_265998507.1">
    <property type="nucleotide sequence ID" value="NZ_JAPJDN010000017.1"/>
</dbReference>
<evidence type="ECO:0000259" key="5">
    <source>
        <dbReference type="Pfam" id="PF00501"/>
    </source>
</evidence>
<name>A0ABT3SJ09_9MYCO</name>
<dbReference type="PANTHER" id="PTHR43605">
    <property type="entry name" value="ACYL-COENZYME A SYNTHETASE"/>
    <property type="match status" value="1"/>
</dbReference>
<dbReference type="Gene3D" id="3.30.300.30">
    <property type="match status" value="1"/>
</dbReference>
<accession>A0ABT3SJ09</accession>
<evidence type="ECO:0000256" key="4">
    <source>
        <dbReference type="ARBA" id="ARBA00022840"/>
    </source>
</evidence>
<dbReference type="InterPro" id="IPR000873">
    <property type="entry name" value="AMP-dep_synth/lig_dom"/>
</dbReference>
<dbReference type="SUPFAM" id="SSF56801">
    <property type="entry name" value="Acetyl-CoA synthetase-like"/>
    <property type="match status" value="1"/>
</dbReference>
<evidence type="ECO:0000313" key="8">
    <source>
        <dbReference type="Proteomes" id="UP001300745"/>
    </source>
</evidence>
<gene>
    <name evidence="7" type="ORF">ORI27_19095</name>
</gene>
<evidence type="ECO:0000259" key="6">
    <source>
        <dbReference type="Pfam" id="PF13193"/>
    </source>
</evidence>
<dbReference type="PANTHER" id="PTHR43605:SF10">
    <property type="entry name" value="ACYL-COA SYNTHETASE MEDIUM CHAIN FAMILY MEMBER 3"/>
    <property type="match status" value="1"/>
</dbReference>
<dbReference type="PROSITE" id="PS00455">
    <property type="entry name" value="AMP_BINDING"/>
    <property type="match status" value="1"/>
</dbReference>
<evidence type="ECO:0000256" key="3">
    <source>
        <dbReference type="ARBA" id="ARBA00022741"/>
    </source>
</evidence>
<dbReference type="Gene3D" id="3.40.50.12780">
    <property type="entry name" value="N-terminal domain of ligase-like"/>
    <property type="match status" value="1"/>
</dbReference>
<feature type="domain" description="AMP-dependent synthetase/ligase" evidence="5">
    <location>
        <begin position="59"/>
        <end position="412"/>
    </location>
</feature>
<proteinExistence type="inferred from homology"/>
<protein>
    <submittedName>
        <fullName evidence="7">AMP-binding protein</fullName>
    </submittedName>
</protein>
<dbReference type="InterPro" id="IPR025110">
    <property type="entry name" value="AMP-bd_C"/>
</dbReference>
<keyword evidence="4" id="KW-0067">ATP-binding</keyword>
<organism evidence="7 8">
    <name type="scientific">Mycobacterium pinniadriaticum</name>
    <dbReference type="NCBI Taxonomy" id="2994102"/>
    <lineage>
        <taxon>Bacteria</taxon>
        <taxon>Bacillati</taxon>
        <taxon>Actinomycetota</taxon>
        <taxon>Actinomycetes</taxon>
        <taxon>Mycobacteriales</taxon>
        <taxon>Mycobacteriaceae</taxon>
        <taxon>Mycobacterium</taxon>
    </lineage>
</organism>
<dbReference type="Pfam" id="PF13193">
    <property type="entry name" value="AMP-binding_C"/>
    <property type="match status" value="1"/>
</dbReference>
<dbReference type="InterPro" id="IPR042099">
    <property type="entry name" value="ANL_N_sf"/>
</dbReference>
<dbReference type="InterPro" id="IPR020845">
    <property type="entry name" value="AMP-binding_CS"/>
</dbReference>